<dbReference type="GO" id="GO:0045820">
    <property type="term" value="P:negative regulation of glycolytic process"/>
    <property type="evidence" value="ECO:0007669"/>
    <property type="project" value="TreeGrafter"/>
</dbReference>
<dbReference type="Pfam" id="PF00300">
    <property type="entry name" value="His_Phos_1"/>
    <property type="match status" value="1"/>
</dbReference>
<dbReference type="PANTHER" id="PTHR46517:SF1">
    <property type="entry name" value="FRUCTOSE-2,6-BISPHOSPHATASE TIGAR"/>
    <property type="match status" value="1"/>
</dbReference>
<dbReference type="InterPro" id="IPR051695">
    <property type="entry name" value="Phosphoglycerate_Mutase"/>
</dbReference>
<dbReference type="GO" id="GO:0004331">
    <property type="term" value="F:fructose-2,6-bisphosphate 2-phosphatase activity"/>
    <property type="evidence" value="ECO:0007669"/>
    <property type="project" value="TreeGrafter"/>
</dbReference>
<dbReference type="GO" id="GO:0043456">
    <property type="term" value="P:regulation of pentose-phosphate shunt"/>
    <property type="evidence" value="ECO:0007669"/>
    <property type="project" value="TreeGrafter"/>
</dbReference>
<dbReference type="AlphaFoldDB" id="A0A6J6EBF0"/>
<dbReference type="GO" id="GO:0005829">
    <property type="term" value="C:cytosol"/>
    <property type="evidence" value="ECO:0007669"/>
    <property type="project" value="TreeGrafter"/>
</dbReference>
<dbReference type="InterPro" id="IPR013078">
    <property type="entry name" value="His_Pase_superF_clade-1"/>
</dbReference>
<dbReference type="InterPro" id="IPR029033">
    <property type="entry name" value="His_PPase_superfam"/>
</dbReference>
<dbReference type="Gene3D" id="3.40.50.1240">
    <property type="entry name" value="Phosphoglycerate mutase-like"/>
    <property type="match status" value="1"/>
</dbReference>
<dbReference type="NCBIfam" id="TIGR03848">
    <property type="entry name" value="MSMEG_4193"/>
    <property type="match status" value="1"/>
</dbReference>
<dbReference type="SUPFAM" id="SSF53254">
    <property type="entry name" value="Phosphoglycerate mutase-like"/>
    <property type="match status" value="1"/>
</dbReference>
<dbReference type="EMBL" id="CAEZTU010000007">
    <property type="protein sequence ID" value="CAB4571623.1"/>
    <property type="molecule type" value="Genomic_DNA"/>
</dbReference>
<evidence type="ECO:0000313" key="2">
    <source>
        <dbReference type="EMBL" id="CAB4571623.1"/>
    </source>
</evidence>
<organism evidence="2">
    <name type="scientific">freshwater metagenome</name>
    <dbReference type="NCBI Taxonomy" id="449393"/>
    <lineage>
        <taxon>unclassified sequences</taxon>
        <taxon>metagenomes</taxon>
        <taxon>ecological metagenomes</taxon>
    </lineage>
</organism>
<proteinExistence type="predicted"/>
<dbReference type="CDD" id="cd07067">
    <property type="entry name" value="HP_PGM_like"/>
    <property type="match status" value="1"/>
</dbReference>
<dbReference type="SMART" id="SM00855">
    <property type="entry name" value="PGAM"/>
    <property type="match status" value="1"/>
</dbReference>
<sequence>MATIYLVRHGRTPANEKGILAGRTKGIFLDDLGMLQAQEVAKKLQDTEFKKIIVSPMERCQQTAKIILAGLKKPIKPVIENGINECNYGDWSNKKLSVLRKKPLWKTVQERPSLVQFPNGERMEEMLFRTKSTILETASNLKSTENVLVVSHGDPIRTFVADCLGIHLDNFQRITIDPCSISVIKIDDNSIQVVSINNRVNVEQPQKKRKRFGSDLGGGAG</sequence>
<evidence type="ECO:0000256" key="1">
    <source>
        <dbReference type="ARBA" id="ARBA00022801"/>
    </source>
</evidence>
<accession>A0A6J6EBF0</accession>
<keyword evidence="1" id="KW-0378">Hydrolase</keyword>
<dbReference type="PANTHER" id="PTHR46517">
    <property type="entry name" value="FRUCTOSE-2,6-BISPHOSPHATASE TIGAR"/>
    <property type="match status" value="1"/>
</dbReference>
<gene>
    <name evidence="2" type="ORF">UFOPK1740_00278</name>
</gene>
<dbReference type="PIRSF" id="PIRSF000709">
    <property type="entry name" value="6PFK_2-Ptase"/>
    <property type="match status" value="1"/>
</dbReference>
<name>A0A6J6EBF0_9ZZZZ</name>
<reference evidence="2" key="1">
    <citation type="submission" date="2020-05" db="EMBL/GenBank/DDBJ databases">
        <authorList>
            <person name="Chiriac C."/>
            <person name="Salcher M."/>
            <person name="Ghai R."/>
            <person name="Kavagutti S V."/>
        </authorList>
    </citation>
    <scope>NUCLEOTIDE SEQUENCE</scope>
</reference>
<dbReference type="InterPro" id="IPR022492">
    <property type="entry name" value="Phosphomutase_MSMEG4193_put"/>
</dbReference>
<protein>
    <submittedName>
        <fullName evidence="2">Unannotated protein</fullName>
    </submittedName>
</protein>